<evidence type="ECO:0000313" key="3">
    <source>
        <dbReference type="Proteomes" id="UP000000692"/>
    </source>
</evidence>
<gene>
    <name evidence="2" type="ordered locus">KVU_2234</name>
</gene>
<evidence type="ECO:0000256" key="1">
    <source>
        <dbReference type="SAM" id="Phobius"/>
    </source>
</evidence>
<protein>
    <submittedName>
        <fullName evidence="2">Membrane protein, putative</fullName>
    </submittedName>
</protein>
<dbReference type="PATRIC" id="fig|759362.5.peg.2321"/>
<feature type="transmembrane region" description="Helical" evidence="1">
    <location>
        <begin position="113"/>
        <end position="132"/>
    </location>
</feature>
<name>F9Y676_KETVW</name>
<keyword evidence="1" id="KW-1133">Transmembrane helix</keyword>
<evidence type="ECO:0000313" key="2">
    <source>
        <dbReference type="EMBL" id="AEM42073.1"/>
    </source>
</evidence>
<dbReference type="EMBL" id="CP002018">
    <property type="protein sequence ID" value="AEM42073.1"/>
    <property type="molecule type" value="Genomic_DNA"/>
</dbReference>
<feature type="transmembrane region" description="Helical" evidence="1">
    <location>
        <begin position="197"/>
        <end position="219"/>
    </location>
</feature>
<proteinExistence type="predicted"/>
<accession>F9Y676</accession>
<keyword evidence="3" id="KW-1185">Reference proteome</keyword>
<dbReference type="KEGG" id="kvl:KVU_2234"/>
<keyword evidence="1" id="KW-0472">Membrane</keyword>
<dbReference type="Proteomes" id="UP000000692">
    <property type="component" value="Chromosome"/>
</dbReference>
<dbReference type="eggNOG" id="ENOG502ZIBU">
    <property type="taxonomic scope" value="Bacteria"/>
</dbReference>
<feature type="transmembrane region" description="Helical" evidence="1">
    <location>
        <begin position="71"/>
        <end position="92"/>
    </location>
</feature>
<organism evidence="2 3">
    <name type="scientific">Ketogulonicigenium vulgare (strain WSH-001)</name>
    <dbReference type="NCBI Taxonomy" id="759362"/>
    <lineage>
        <taxon>Bacteria</taxon>
        <taxon>Pseudomonadati</taxon>
        <taxon>Pseudomonadota</taxon>
        <taxon>Alphaproteobacteria</taxon>
        <taxon>Rhodobacterales</taxon>
        <taxon>Roseobacteraceae</taxon>
        <taxon>Ketogulonicigenium</taxon>
    </lineage>
</organism>
<dbReference type="AlphaFoldDB" id="F9Y676"/>
<dbReference type="OrthoDB" id="7704812at2"/>
<feature type="transmembrane region" description="Helical" evidence="1">
    <location>
        <begin position="26"/>
        <end position="47"/>
    </location>
</feature>
<dbReference type="RefSeq" id="WP_013385458.1">
    <property type="nucleotide sequence ID" value="NC_017384.1"/>
</dbReference>
<feature type="transmembrane region" description="Helical" evidence="1">
    <location>
        <begin position="231"/>
        <end position="256"/>
    </location>
</feature>
<keyword evidence="1" id="KW-0812">Transmembrane</keyword>
<reference evidence="2 3" key="1">
    <citation type="journal article" date="2011" name="J. Bacteriol.">
        <title>Complete genome sequence of the industrial strain Ketogulonicigenium vulgare WSH-001.</title>
        <authorList>
            <person name="Liu L."/>
            <person name="Li Y."/>
            <person name="Zhang J."/>
            <person name="Zhou Z."/>
            <person name="Liu J."/>
            <person name="Li X."/>
            <person name="Zhou J."/>
            <person name="Du G."/>
            <person name="Wang L."/>
            <person name="Chen J."/>
        </authorList>
    </citation>
    <scope>NUCLEOTIDE SEQUENCE [LARGE SCALE GENOMIC DNA]</scope>
    <source>
        <strain evidence="2 3">WSH-001</strain>
    </source>
</reference>
<dbReference type="HOGENOM" id="CLU_1127526_0_0_5"/>
<feature type="transmembrane region" description="Helical" evidence="1">
    <location>
        <begin position="138"/>
        <end position="165"/>
    </location>
</feature>
<sequence>MTTNASLGRETVRHGISMVLRNWRQALAVSVGPALIGIACLFGLQFATGVDVFGLMTYSPGPEEVPSFEELLTALIIFVVFIFISAWTAVSWHRFVLLEEYPGLLPRIPQNELAGYMWKTIVVSAMLVLILVPVSAVIGIMMMGLVFLPSIIVGTLGGFAITLVVMWLSLRFGLVLPAASVGAKMGVFQAWRATNPVSGQIFVIAVIVTLLNVVLSLIVSVFDGISPMLSFGLNIGVLWFSTLLGLCLLTTLYGVLVEGRELPAH</sequence>